<evidence type="ECO:0000256" key="2">
    <source>
        <dbReference type="ARBA" id="ARBA00019841"/>
    </source>
</evidence>
<dbReference type="InterPro" id="IPR001667">
    <property type="entry name" value="DDH_dom"/>
</dbReference>
<comment type="similarity">
    <text evidence="1">Belongs to the RecJ family.</text>
</comment>
<dbReference type="InterPro" id="IPR041122">
    <property type="entry name" value="RecJ_OB"/>
</dbReference>
<dbReference type="Gene3D" id="3.10.310.30">
    <property type="match status" value="1"/>
</dbReference>
<dbReference type="InterPro" id="IPR004610">
    <property type="entry name" value="RecJ"/>
</dbReference>
<sequence length="766" mass="82731">MLVYRKREAERTFFERPEGMPRLLHALLIQRGIASAAEAEAFLSPDPSLLRDPMLLSDMDKAVSHLRAALEAGRRICVYGDYDVDGVTASAILCLHLKSLGADVRAYIPDRHREGYGLNEQAVRALAADTGLLVTVDCGVNAVDMAELALSLGMDIVITDHHRPGEALPACPLVNPLLNGYPCPHLSGAGVAFKLVEALSGRAAAMEYIDLAALSTVADVVPLLDENRFIVRAGLERMNKQPRVGIAALKRAAALEGRALTAGHLGFQIGPRLNAGGRLGSARRGLELLTTDDEARAETLAAALEAENSERRNVEGEILKQAEAMLAGFDFPARRAIVLARAGWNTGVLGLAAARLVEKYHYPTILLSDEDGVLKGSCRSIPGVDIFAALTAAGEWLTRFGGHKQAAGLTLSRENLEPFCQALEKHLWETVPAETYVPSLEYDLSVSLGELDAYAVAALEKMQPTGMGNPAPVLRAKATLENARRVGRDGAHLRLTARDGGGQLTGVMFSAGERAGGLHGEHDLLFSPKINTWQGRSSVEIELRAMEPLDARARISANHARRDALVVRFLTELFYNKEIDLSGGTRLDAAAVRAYFDEAPQGTLLAAADFDEAAFLLDILEKEPPTRFDLAVGAYPADERAFNAVCLLPVGAVSRCYRRVIWAGQIEGAPTCAWRAELPDVDGMRGAYRALRDILRRPARYEGLDGLWRLVGAECGLSAVGAGAAFLALADMRLIETDETGARLLPMEKRDPMQSGVVKQILRLRA</sequence>
<organism evidence="9 10">
    <name type="scientific">Candidatus Pullichristensenella stercorigallinarum</name>
    <dbReference type="NCBI Taxonomy" id="2840909"/>
    <lineage>
        <taxon>Bacteria</taxon>
        <taxon>Bacillati</taxon>
        <taxon>Bacillota</taxon>
        <taxon>Clostridia</taxon>
        <taxon>Candidatus Pullichristensenella</taxon>
    </lineage>
</organism>
<evidence type="ECO:0000313" key="9">
    <source>
        <dbReference type="EMBL" id="HIQ83339.1"/>
    </source>
</evidence>
<reference evidence="9" key="1">
    <citation type="submission" date="2020-10" db="EMBL/GenBank/DDBJ databases">
        <authorList>
            <person name="Gilroy R."/>
        </authorList>
    </citation>
    <scope>NUCLEOTIDE SEQUENCE</scope>
    <source>
        <strain evidence="9">ChiSjej6B24-2974</strain>
    </source>
</reference>
<accession>A0A9D0ZQ03</accession>
<evidence type="ECO:0000256" key="3">
    <source>
        <dbReference type="ARBA" id="ARBA00022722"/>
    </source>
</evidence>
<dbReference type="Pfam" id="PF02272">
    <property type="entry name" value="DHHA1"/>
    <property type="match status" value="1"/>
</dbReference>
<dbReference type="NCBIfam" id="TIGR00644">
    <property type="entry name" value="recJ"/>
    <property type="match status" value="1"/>
</dbReference>
<evidence type="ECO:0000256" key="1">
    <source>
        <dbReference type="ARBA" id="ARBA00005915"/>
    </source>
</evidence>
<keyword evidence="4" id="KW-0378">Hydrolase</keyword>
<dbReference type="InterPro" id="IPR003156">
    <property type="entry name" value="DHHA1_dom"/>
</dbReference>
<dbReference type="PANTHER" id="PTHR30255:SF2">
    <property type="entry name" value="SINGLE-STRANDED-DNA-SPECIFIC EXONUCLEASE RECJ"/>
    <property type="match status" value="1"/>
</dbReference>
<keyword evidence="3" id="KW-0540">Nuclease</keyword>
<dbReference type="InterPro" id="IPR051673">
    <property type="entry name" value="SSDNA_exonuclease_RecJ"/>
</dbReference>
<dbReference type="SUPFAM" id="SSF64182">
    <property type="entry name" value="DHH phosphoesterases"/>
    <property type="match status" value="1"/>
</dbReference>
<evidence type="ECO:0000256" key="5">
    <source>
        <dbReference type="ARBA" id="ARBA00022839"/>
    </source>
</evidence>
<gene>
    <name evidence="9" type="primary">recJ</name>
    <name evidence="9" type="ORF">IAA52_09605</name>
</gene>
<dbReference type="Pfam" id="PF17768">
    <property type="entry name" value="RecJ_OB"/>
    <property type="match status" value="1"/>
</dbReference>
<protein>
    <recommendedName>
        <fullName evidence="2">Single-stranded-DNA-specific exonuclease RecJ</fullName>
    </recommendedName>
</protein>
<feature type="domain" description="DDH" evidence="6">
    <location>
        <begin position="75"/>
        <end position="214"/>
    </location>
</feature>
<keyword evidence="5 9" id="KW-0269">Exonuclease</keyword>
<name>A0A9D0ZQ03_9FIRM</name>
<evidence type="ECO:0000259" key="8">
    <source>
        <dbReference type="Pfam" id="PF17768"/>
    </source>
</evidence>
<dbReference type="PANTHER" id="PTHR30255">
    <property type="entry name" value="SINGLE-STRANDED-DNA-SPECIFIC EXONUCLEASE RECJ"/>
    <property type="match status" value="1"/>
</dbReference>
<dbReference type="Pfam" id="PF01368">
    <property type="entry name" value="DHH"/>
    <property type="match status" value="1"/>
</dbReference>
<dbReference type="GO" id="GO:0006281">
    <property type="term" value="P:DNA repair"/>
    <property type="evidence" value="ECO:0007669"/>
    <property type="project" value="InterPro"/>
</dbReference>
<dbReference type="GO" id="GO:0006310">
    <property type="term" value="P:DNA recombination"/>
    <property type="evidence" value="ECO:0007669"/>
    <property type="project" value="InterPro"/>
</dbReference>
<dbReference type="InterPro" id="IPR038763">
    <property type="entry name" value="DHH_sf"/>
</dbReference>
<dbReference type="Gene3D" id="3.90.1640.30">
    <property type="match status" value="1"/>
</dbReference>
<dbReference type="EMBL" id="DVFZ01000095">
    <property type="protein sequence ID" value="HIQ83339.1"/>
    <property type="molecule type" value="Genomic_DNA"/>
</dbReference>
<evidence type="ECO:0000313" key="10">
    <source>
        <dbReference type="Proteomes" id="UP000824260"/>
    </source>
</evidence>
<proteinExistence type="inferred from homology"/>
<evidence type="ECO:0000256" key="4">
    <source>
        <dbReference type="ARBA" id="ARBA00022801"/>
    </source>
</evidence>
<dbReference type="Proteomes" id="UP000824260">
    <property type="component" value="Unassembled WGS sequence"/>
</dbReference>
<dbReference type="AlphaFoldDB" id="A0A9D0ZQ03"/>
<feature type="domain" description="DHHA1" evidence="7">
    <location>
        <begin position="337"/>
        <end position="427"/>
    </location>
</feature>
<dbReference type="GO" id="GO:0008409">
    <property type="term" value="F:5'-3' exonuclease activity"/>
    <property type="evidence" value="ECO:0007669"/>
    <property type="project" value="InterPro"/>
</dbReference>
<reference evidence="9" key="2">
    <citation type="journal article" date="2021" name="PeerJ">
        <title>Extensive microbial diversity within the chicken gut microbiome revealed by metagenomics and culture.</title>
        <authorList>
            <person name="Gilroy R."/>
            <person name="Ravi A."/>
            <person name="Getino M."/>
            <person name="Pursley I."/>
            <person name="Horton D.L."/>
            <person name="Alikhan N.F."/>
            <person name="Baker D."/>
            <person name="Gharbi K."/>
            <person name="Hall N."/>
            <person name="Watson M."/>
            <person name="Adriaenssens E.M."/>
            <person name="Foster-Nyarko E."/>
            <person name="Jarju S."/>
            <person name="Secka A."/>
            <person name="Antonio M."/>
            <person name="Oren A."/>
            <person name="Chaudhuri R.R."/>
            <person name="La Ragione R."/>
            <person name="Hildebrand F."/>
            <person name="Pallen M.J."/>
        </authorList>
    </citation>
    <scope>NUCLEOTIDE SEQUENCE</scope>
    <source>
        <strain evidence="9">ChiSjej6B24-2974</strain>
    </source>
</reference>
<evidence type="ECO:0000259" key="6">
    <source>
        <dbReference type="Pfam" id="PF01368"/>
    </source>
</evidence>
<feature type="domain" description="RecJ OB" evidence="8">
    <location>
        <begin position="442"/>
        <end position="544"/>
    </location>
</feature>
<evidence type="ECO:0000259" key="7">
    <source>
        <dbReference type="Pfam" id="PF02272"/>
    </source>
</evidence>
<dbReference type="GO" id="GO:0003676">
    <property type="term" value="F:nucleic acid binding"/>
    <property type="evidence" value="ECO:0007669"/>
    <property type="project" value="InterPro"/>
</dbReference>
<comment type="caution">
    <text evidence="9">The sequence shown here is derived from an EMBL/GenBank/DDBJ whole genome shotgun (WGS) entry which is preliminary data.</text>
</comment>